<protein>
    <recommendedName>
        <fullName evidence="7">Large ribosomal subunit protein bL35m</fullName>
    </recommendedName>
    <alternativeName>
        <fullName evidence="8">39S ribosomal protein L35, mitochondrial</fullName>
    </alternativeName>
</protein>
<comment type="subcellular location">
    <subcellularLocation>
        <location evidence="1">Mitochondrion</location>
    </subcellularLocation>
</comment>
<evidence type="ECO:0000256" key="3">
    <source>
        <dbReference type="ARBA" id="ARBA00022946"/>
    </source>
</evidence>
<dbReference type="InterPro" id="IPR019338">
    <property type="entry name" value="Ribosomal_bL35m"/>
</dbReference>
<name>A0A131Z681_RHIAP</name>
<keyword evidence="3" id="KW-0809">Transit peptide</keyword>
<evidence type="ECO:0000256" key="5">
    <source>
        <dbReference type="ARBA" id="ARBA00023128"/>
    </source>
</evidence>
<dbReference type="GO" id="GO:0005840">
    <property type="term" value="C:ribosome"/>
    <property type="evidence" value="ECO:0007669"/>
    <property type="project" value="UniProtKB-KW"/>
</dbReference>
<comment type="similarity">
    <text evidence="2">Belongs to the bacterial ribosomal protein bL35 family.</text>
</comment>
<dbReference type="GO" id="GO:1990904">
    <property type="term" value="C:ribonucleoprotein complex"/>
    <property type="evidence" value="ECO:0007669"/>
    <property type="project" value="UniProtKB-KW"/>
</dbReference>
<dbReference type="PANTHER" id="PTHR15909">
    <property type="entry name" value="39S RIBOSOMAL PROTEIN L35, MITOCHONDRIAL"/>
    <property type="match status" value="1"/>
</dbReference>
<dbReference type="Pfam" id="PF01632">
    <property type="entry name" value="Ribosomal_L35p"/>
    <property type="match status" value="1"/>
</dbReference>
<dbReference type="AlphaFoldDB" id="A0A131Z681"/>
<evidence type="ECO:0000256" key="2">
    <source>
        <dbReference type="ARBA" id="ARBA00006598"/>
    </source>
</evidence>
<reference evidence="9" key="1">
    <citation type="journal article" date="2016" name="Ticks Tick Borne Dis.">
        <title>De novo assembly and annotation of the salivary gland transcriptome of Rhipicephalus appendiculatus male and female ticks during blood feeding.</title>
        <authorList>
            <person name="de Castro M.H."/>
            <person name="de Klerk D."/>
            <person name="Pienaar R."/>
            <person name="Latif A.A."/>
            <person name="Rees D.J."/>
            <person name="Mans B.J."/>
        </authorList>
    </citation>
    <scope>NUCLEOTIDE SEQUENCE</scope>
    <source>
        <tissue evidence="9">Salivary glands</tissue>
    </source>
</reference>
<organism evidence="9">
    <name type="scientific">Rhipicephalus appendiculatus</name>
    <name type="common">Brown ear tick</name>
    <dbReference type="NCBI Taxonomy" id="34631"/>
    <lineage>
        <taxon>Eukaryota</taxon>
        <taxon>Metazoa</taxon>
        <taxon>Ecdysozoa</taxon>
        <taxon>Arthropoda</taxon>
        <taxon>Chelicerata</taxon>
        <taxon>Arachnida</taxon>
        <taxon>Acari</taxon>
        <taxon>Parasitiformes</taxon>
        <taxon>Ixodida</taxon>
        <taxon>Ixodoidea</taxon>
        <taxon>Ixodidae</taxon>
        <taxon>Rhipicephalinae</taxon>
        <taxon>Rhipicephalus</taxon>
        <taxon>Rhipicephalus</taxon>
    </lineage>
</organism>
<dbReference type="SUPFAM" id="SSF143034">
    <property type="entry name" value="L35p-like"/>
    <property type="match status" value="1"/>
</dbReference>
<dbReference type="GO" id="GO:0005739">
    <property type="term" value="C:mitochondrion"/>
    <property type="evidence" value="ECO:0007669"/>
    <property type="project" value="UniProtKB-SubCell"/>
</dbReference>
<evidence type="ECO:0000256" key="7">
    <source>
        <dbReference type="ARBA" id="ARBA00035273"/>
    </source>
</evidence>
<evidence type="ECO:0000256" key="6">
    <source>
        <dbReference type="ARBA" id="ARBA00023274"/>
    </source>
</evidence>
<evidence type="ECO:0000256" key="4">
    <source>
        <dbReference type="ARBA" id="ARBA00022980"/>
    </source>
</evidence>
<dbReference type="InterPro" id="IPR021137">
    <property type="entry name" value="Ribosomal_bL35-like"/>
</dbReference>
<dbReference type="EMBL" id="GEDV01002079">
    <property type="protein sequence ID" value="JAP86478.1"/>
    <property type="molecule type" value="Transcribed_RNA"/>
</dbReference>
<proteinExistence type="inferred from homology"/>
<dbReference type="PANTHER" id="PTHR15909:SF0">
    <property type="entry name" value="LARGE RIBOSOMAL SUBUNIT PROTEIN BL35M"/>
    <property type="match status" value="1"/>
</dbReference>
<evidence type="ECO:0000313" key="9">
    <source>
        <dbReference type="EMBL" id="JAP86478.1"/>
    </source>
</evidence>
<evidence type="ECO:0000256" key="8">
    <source>
        <dbReference type="ARBA" id="ARBA00035418"/>
    </source>
</evidence>
<sequence>MACLQGVWTLPSLLSNIAKAGIGHTFTSVTKGAVGSLQFLRPFATVRPARSLGSSFSTSLQPQSLKPLIVSRAFILPRTLQLLQPGAAVQAAIQQTRNVTKFNYRNGQRRTSKAVIKRFMRLNCGLWIRPRSGRAKKLWKKPDHILQGLRTHVICNRTQSKMLDKMVGDYWKRPKYYVDDPYEPYHVRNNFPHVKKTWW</sequence>
<accession>A0A131Z681</accession>
<keyword evidence="4 9" id="KW-0689">Ribosomal protein</keyword>
<keyword evidence="6" id="KW-0687">Ribonucleoprotein</keyword>
<dbReference type="GO" id="GO:0003735">
    <property type="term" value="F:structural constituent of ribosome"/>
    <property type="evidence" value="ECO:0007669"/>
    <property type="project" value="InterPro"/>
</dbReference>
<dbReference type="InterPro" id="IPR037229">
    <property type="entry name" value="Ribosomal_bL35_sf"/>
</dbReference>
<evidence type="ECO:0000256" key="1">
    <source>
        <dbReference type="ARBA" id="ARBA00004173"/>
    </source>
</evidence>
<dbReference type="GO" id="GO:0006412">
    <property type="term" value="P:translation"/>
    <property type="evidence" value="ECO:0007669"/>
    <property type="project" value="InterPro"/>
</dbReference>
<keyword evidence="5" id="KW-0496">Mitochondrion</keyword>